<evidence type="ECO:0000313" key="1">
    <source>
        <dbReference type="EMBL" id="AHF11294.1"/>
    </source>
</evidence>
<protein>
    <submittedName>
        <fullName evidence="1">Uncharacterized protein</fullName>
    </submittedName>
</protein>
<name>A0ABM5P981_DEHRP</name>
<sequence>MSLFGLCYAGFSFLDEEKADKNRFVCAILTESYYLRFILLMMAFT</sequence>
<proteinExistence type="predicted"/>
<dbReference type="Proteomes" id="UP000018934">
    <property type="component" value="Chromosome"/>
</dbReference>
<gene>
    <name evidence="1" type="ORF">DEHRE_04430</name>
</gene>
<accession>A0ABM5P981</accession>
<reference evidence="1 2" key="1">
    <citation type="journal article" date="2013" name="Stand. Genomic Sci.">
        <title>Complete genome sequence of Dehalobacter restrictus PER-K23(T.).</title>
        <authorList>
            <person name="Kruse T."/>
            <person name="Maillard J."/>
            <person name="Goodwin L."/>
            <person name="Woyke T."/>
            <person name="Teshima H."/>
            <person name="Bruce D."/>
            <person name="Detter C."/>
            <person name="Tapia R."/>
            <person name="Han C."/>
            <person name="Huntemann M."/>
            <person name="Wei C.L."/>
            <person name="Han J."/>
            <person name="Chen A."/>
            <person name="Kyrpides N."/>
            <person name="Szeto E."/>
            <person name="Markowitz V."/>
            <person name="Ivanova N."/>
            <person name="Pagani I."/>
            <person name="Pati A."/>
            <person name="Pitluck S."/>
            <person name="Nolan M."/>
            <person name="Holliger C."/>
            <person name="Smidt H."/>
        </authorList>
    </citation>
    <scope>NUCLEOTIDE SEQUENCE [LARGE SCALE GENOMIC DNA]</scope>
    <source>
        <strain evidence="2">DSM 9455</strain>
    </source>
</reference>
<dbReference type="EMBL" id="CP007033">
    <property type="protein sequence ID" value="AHF11294.1"/>
    <property type="molecule type" value="Genomic_DNA"/>
</dbReference>
<evidence type="ECO:0000313" key="2">
    <source>
        <dbReference type="Proteomes" id="UP000018934"/>
    </source>
</evidence>
<keyword evidence="2" id="KW-1185">Reference proteome</keyword>
<organism evidence="1 2">
    <name type="scientific">Dehalobacter restrictus (strain DSM 9455 / PER-K23)</name>
    <dbReference type="NCBI Taxonomy" id="871738"/>
    <lineage>
        <taxon>Bacteria</taxon>
        <taxon>Bacillati</taxon>
        <taxon>Bacillota</taxon>
        <taxon>Clostridia</taxon>
        <taxon>Eubacteriales</taxon>
        <taxon>Desulfitobacteriaceae</taxon>
        <taxon>Dehalobacter</taxon>
    </lineage>
</organism>